<accession>A0ACB8U9M8</accession>
<protein>
    <submittedName>
        <fullName evidence="1">Uncharacterized protein</fullName>
    </submittedName>
</protein>
<name>A0ACB8U9M8_9APHY</name>
<comment type="caution">
    <text evidence="1">The sequence shown here is derived from an EMBL/GenBank/DDBJ whole genome shotgun (WGS) entry which is preliminary data.</text>
</comment>
<sequence length="1040" mass="110954">MTVLPVSLILLTLCLNKLTGAQLNYAAIPRWGQAVALVADVLYIQGGRTDPYNSQSYSSAPISNDLLSLSLNTSFNPTAPNLKYVGGCSIGLTPQCPAVSWHTLVPFNLSALLLFGGVAGPNSPSILPDGSDSSVLLTISPIGDPSWVYETQSWANEPMRRIHHTAVLSRSKVWIVGGEKADGSISAFSENYVFDPLVPSFTQIPSTNGPTDITGHGSLVLSDGRLLVFGGYSPSQATLIPFTTIWSLDTTKSDASWTTLTVSDTSFPSPRRAFATTLLDNGKVLIHGGANGVLQDTYADGWILDTTQNPMTWTNVSQLAQLGPRRDHFAVGLGSTVIFGFGYAQNGPASASFDVFDASSGNFLSTYNPPSVVASPTLGPTGQPTGVSPTQVPPGSGEYPSPTSSPGNGSGGNNGSGSHNGNGSGGDNGGNSGNPNDPSGASDSGHRDKIIALSAIFGVLGLMVVTTGAAWYLRKQHSPSSFQVLRASGDEESPGSRRPVPMAGMYEPGGAMPIVRTVRDKLSKVVPGIAPTQTQGRRDMLADEDTREFGSWYAVRRDTSSVQSSVASSRRPAFDRLYDSLVSLRSAGGAMLGYAADAAGARSLKSREASTSAKGSIWHRNEKSSSYDPYSDQTNLIYQTPSLAASLPRGGRQQSSYTCVDPFEDYDVDSFKFAPEVVYHDESDEDDLKGYPALRDPPPHPKLRSPATLDLTRVNPQSENNSFATLSIPSFNSDSTSTGTGLHSPLFATSSNSSQEPHSPASARHPSSIIDANPSIGQKLRRSNTWWARFSKTPLLERARSNSSSNSTRPIDFRDPNPPPRLLTIEESMNSNSPDSPEGKRRNTSGEHRQMYSQIHHGRSQSSLQTSKTADSETLERMANTMQIVQKGSSSSKGPSRDTSGRDDEHSIDDAFLVLLHIPPPLSDRPLSIISGSPATDTGEEPSFVQSPTQMSREELSHKPLALGDVVSPRRPSPAKRPSSSKVAEQVAAYERRMSQSLENDQGRSLPPPRRTRNSAYGLAPKASLFVANPDHRLGSSGDS</sequence>
<gene>
    <name evidence="1" type="ORF">BDY19DRAFT_933279</name>
</gene>
<evidence type="ECO:0000313" key="2">
    <source>
        <dbReference type="Proteomes" id="UP001055072"/>
    </source>
</evidence>
<keyword evidence="2" id="KW-1185">Reference proteome</keyword>
<reference evidence="1" key="1">
    <citation type="journal article" date="2021" name="Environ. Microbiol.">
        <title>Gene family expansions and transcriptome signatures uncover fungal adaptations to wood decay.</title>
        <authorList>
            <person name="Hage H."/>
            <person name="Miyauchi S."/>
            <person name="Viragh M."/>
            <person name="Drula E."/>
            <person name="Min B."/>
            <person name="Chaduli D."/>
            <person name="Navarro D."/>
            <person name="Favel A."/>
            <person name="Norest M."/>
            <person name="Lesage-Meessen L."/>
            <person name="Balint B."/>
            <person name="Merenyi Z."/>
            <person name="de Eugenio L."/>
            <person name="Morin E."/>
            <person name="Martinez A.T."/>
            <person name="Baldrian P."/>
            <person name="Stursova M."/>
            <person name="Martinez M.J."/>
            <person name="Novotny C."/>
            <person name="Magnuson J.K."/>
            <person name="Spatafora J.W."/>
            <person name="Maurice S."/>
            <person name="Pangilinan J."/>
            <person name="Andreopoulos W."/>
            <person name="LaButti K."/>
            <person name="Hundley H."/>
            <person name="Na H."/>
            <person name="Kuo A."/>
            <person name="Barry K."/>
            <person name="Lipzen A."/>
            <person name="Henrissat B."/>
            <person name="Riley R."/>
            <person name="Ahrendt S."/>
            <person name="Nagy L.G."/>
            <person name="Grigoriev I.V."/>
            <person name="Martin F."/>
            <person name="Rosso M.N."/>
        </authorList>
    </citation>
    <scope>NUCLEOTIDE SEQUENCE</scope>
    <source>
        <strain evidence="1">CBS 384.51</strain>
    </source>
</reference>
<dbReference type="EMBL" id="MU274906">
    <property type="protein sequence ID" value="KAI0091033.1"/>
    <property type="molecule type" value="Genomic_DNA"/>
</dbReference>
<evidence type="ECO:0000313" key="1">
    <source>
        <dbReference type="EMBL" id="KAI0091033.1"/>
    </source>
</evidence>
<proteinExistence type="predicted"/>
<dbReference type="Proteomes" id="UP001055072">
    <property type="component" value="Unassembled WGS sequence"/>
</dbReference>
<organism evidence="1 2">
    <name type="scientific">Irpex rosettiformis</name>
    <dbReference type="NCBI Taxonomy" id="378272"/>
    <lineage>
        <taxon>Eukaryota</taxon>
        <taxon>Fungi</taxon>
        <taxon>Dikarya</taxon>
        <taxon>Basidiomycota</taxon>
        <taxon>Agaricomycotina</taxon>
        <taxon>Agaricomycetes</taxon>
        <taxon>Polyporales</taxon>
        <taxon>Irpicaceae</taxon>
        <taxon>Irpex</taxon>
    </lineage>
</organism>